<dbReference type="Proteomes" id="UP000604046">
    <property type="component" value="Unassembled WGS sequence"/>
</dbReference>
<dbReference type="OrthoDB" id="413361at2759"/>
<dbReference type="Pfam" id="PF07727">
    <property type="entry name" value="RVT_2"/>
    <property type="match status" value="1"/>
</dbReference>
<evidence type="ECO:0000313" key="2">
    <source>
        <dbReference type="EMBL" id="CAE7205978.1"/>
    </source>
</evidence>
<evidence type="ECO:0000313" key="3">
    <source>
        <dbReference type="Proteomes" id="UP000604046"/>
    </source>
</evidence>
<dbReference type="InterPro" id="IPR050951">
    <property type="entry name" value="Retrovirus_Pol_polyprotein"/>
</dbReference>
<reference evidence="2" key="1">
    <citation type="submission" date="2021-02" db="EMBL/GenBank/DDBJ databases">
        <authorList>
            <person name="Dougan E. K."/>
            <person name="Rhodes N."/>
            <person name="Thang M."/>
            <person name="Chan C."/>
        </authorList>
    </citation>
    <scope>NUCLEOTIDE SEQUENCE</scope>
</reference>
<dbReference type="InterPro" id="IPR001584">
    <property type="entry name" value="Integrase_cat-core"/>
</dbReference>
<feature type="domain" description="Integrase catalytic" evidence="1">
    <location>
        <begin position="127"/>
        <end position="293"/>
    </location>
</feature>
<protein>
    <recommendedName>
        <fullName evidence="1">Integrase catalytic domain-containing protein</fullName>
    </recommendedName>
</protein>
<dbReference type="EMBL" id="CAJNDS010000435">
    <property type="protein sequence ID" value="CAE7205978.1"/>
    <property type="molecule type" value="Genomic_DNA"/>
</dbReference>
<dbReference type="PANTHER" id="PTHR37984">
    <property type="entry name" value="PROTEIN CBG26694"/>
    <property type="match status" value="1"/>
</dbReference>
<dbReference type="GO" id="GO:0015074">
    <property type="term" value="P:DNA integration"/>
    <property type="evidence" value="ECO:0007669"/>
    <property type="project" value="InterPro"/>
</dbReference>
<organism evidence="2 3">
    <name type="scientific">Symbiodinium natans</name>
    <dbReference type="NCBI Taxonomy" id="878477"/>
    <lineage>
        <taxon>Eukaryota</taxon>
        <taxon>Sar</taxon>
        <taxon>Alveolata</taxon>
        <taxon>Dinophyceae</taxon>
        <taxon>Suessiales</taxon>
        <taxon>Symbiodiniaceae</taxon>
        <taxon>Symbiodinium</taxon>
    </lineage>
</organism>
<keyword evidence="3" id="KW-1185">Reference proteome</keyword>
<accession>A0A812JL02</accession>
<dbReference type="InterPro" id="IPR036397">
    <property type="entry name" value="RNaseH_sf"/>
</dbReference>
<comment type="caution">
    <text evidence="2">The sequence shown here is derived from an EMBL/GenBank/DDBJ whole genome shotgun (WGS) entry which is preliminary data.</text>
</comment>
<dbReference type="Gene3D" id="3.30.420.10">
    <property type="entry name" value="Ribonuclease H-like superfamily/Ribonuclease H"/>
    <property type="match status" value="1"/>
</dbReference>
<dbReference type="InterPro" id="IPR012337">
    <property type="entry name" value="RNaseH-like_sf"/>
</dbReference>
<proteinExistence type="predicted"/>
<dbReference type="AlphaFoldDB" id="A0A812JL02"/>
<evidence type="ECO:0000259" key="1">
    <source>
        <dbReference type="PROSITE" id="PS50994"/>
    </source>
</evidence>
<dbReference type="PROSITE" id="PS50994">
    <property type="entry name" value="INTEGRASE"/>
    <property type="match status" value="1"/>
</dbReference>
<dbReference type="InterPro" id="IPR013103">
    <property type="entry name" value="RVT_2"/>
</dbReference>
<dbReference type="GO" id="GO:0003676">
    <property type="term" value="F:nucleic acid binding"/>
    <property type="evidence" value="ECO:0007669"/>
    <property type="project" value="InterPro"/>
</dbReference>
<dbReference type="PANTHER" id="PTHR37984:SF5">
    <property type="entry name" value="PROTEIN NYNRIN-LIKE"/>
    <property type="match status" value="1"/>
</dbReference>
<gene>
    <name evidence="2" type="ORF">SNAT2548_LOCUS6546</name>
</gene>
<dbReference type="SUPFAM" id="SSF53098">
    <property type="entry name" value="Ribonuclease H-like"/>
    <property type="match status" value="1"/>
</dbReference>
<feature type="non-terminal residue" evidence="2">
    <location>
        <position position="1173"/>
    </location>
</feature>
<sequence length="1173" mass="132893">AFGVTEDMLKQVGWKKLDTGAWMCLEEHTEKVNGPEPGHEAWRLPWRTSWTWNGADWSLLEDEVRWQDKAQDTRLQPNTRYLSIYQARLDQHADRRMQSKASEEVIEAAKQFRRSTCEAYQLPDPARKGAPPKEELFINEWVGVDTVHLRDHQNQAVPALNIIDFHTHFQLVIPMDKESAAEVRKAYRQWVRFFGAPRKVMFDLGTEFKAEFRRQVENDGSEALPSSLETPTQRGLTERAGGVFKNILYKSMLDYQCQSREEWKELVDVACMTRNRLLLRGGYSPIQRVIGHTPRLPGGLLTGGADDHTMAGRIITGDRDVTRSMKMRKAAAVAFHESDCDQALRAATLAGPRKLSDFEVGQAVYFWRRVAGSTKKTRQSYWTGPGRIVMTSLPNAIWIAYSNTLIKDFEKLPKKGFVDLTGDYEMPGELEDEPTNHMMILILSKTLNQYPDSLLYVEYDSEELFDRDIDVEENAENHERGADAVKLQRAILKEINNNLGTRAYELLSSAESEQILREKPEKVTESRYVLTKKPLEPAEVAGAESEGLLLNDDTHGPCKAKCRHVMKGYSEESALDVESTTPQINRDTVIFMLQILASLGWDPGFLDFTQAFHSGDAIKRELYCKQPKEGIPGAKASQLLRLLKTCYGLTDGPYAWYQHLDRKLRQLGHKASQADPCLYFLHGGADPETPELEGVIGVATDDLLHGGNERHWANIASVAAEYKLGKNQRGTGRFTKDIELQADGSIKVSQAFYVKEKIQIIALTRKRKQQRHSKCTPQEIEALRSSLGVLSWLSKETRCDIAGRVALLQQAFPEPRVQDLVEANKISEEARKYAHLGIKVMPIAPERLRISVVTDAAWGNTRDQPWIEDHPDDYWEETEGEWVRHHVQPRRTTFHPGAAPGGPDLHSLDRKRQISFFAPEPDGEIKSGMVEDDWSDGHGVRVLQDQSWTGRTVFNKCHDEKITNQKIHSSLAQLQNLSSQGGQIILYHDRSLSETEQPAMATVASWKSYRLKRKTVDTLAAEGQALQAGLGSIHWHRLLFMEAFYGMLSASDWREVAGRLPFLAAADSKSLFDAVNKCACTASYVSDKRTAIDLAVIKADLAQTGGTIRWIDTRSMLSDPLTKQHPGTYLRYVLDKGFWAIAEEGHALQAKARKREARRFSESMFLTFWEFKV</sequence>
<name>A0A812JL02_9DINO</name>